<evidence type="ECO:0000313" key="3">
    <source>
        <dbReference type="Proteomes" id="UP001306592"/>
    </source>
</evidence>
<evidence type="ECO:0008006" key="4">
    <source>
        <dbReference type="Google" id="ProtNLM"/>
    </source>
</evidence>
<feature type="transmembrane region" description="Helical" evidence="1">
    <location>
        <begin position="30"/>
        <end position="51"/>
    </location>
</feature>
<name>A0ABU8DA09_ERWAP</name>
<gene>
    <name evidence="2" type="ORF">V8N49_01225</name>
</gene>
<dbReference type="RefSeq" id="WP_166643190.1">
    <property type="nucleotide sequence ID" value="NZ_CAKKMT010000008.1"/>
</dbReference>
<evidence type="ECO:0000256" key="1">
    <source>
        <dbReference type="SAM" id="Phobius"/>
    </source>
</evidence>
<feature type="transmembrane region" description="Helical" evidence="1">
    <location>
        <begin position="6"/>
        <end position="23"/>
    </location>
</feature>
<comment type="caution">
    <text evidence="2">The sequence shown here is derived from an EMBL/GenBank/DDBJ whole genome shotgun (WGS) entry which is preliminary data.</text>
</comment>
<evidence type="ECO:0000313" key="2">
    <source>
        <dbReference type="EMBL" id="MEI2680295.1"/>
    </source>
</evidence>
<keyword evidence="1" id="KW-1133">Transmembrane helix</keyword>
<protein>
    <recommendedName>
        <fullName evidence="4">Secreted protein with PEP-CTERM sorting signal</fullName>
    </recommendedName>
</protein>
<keyword evidence="3" id="KW-1185">Reference proteome</keyword>
<dbReference type="Proteomes" id="UP001306592">
    <property type="component" value="Unassembled WGS sequence"/>
</dbReference>
<dbReference type="GeneID" id="89476503"/>
<reference evidence="2 3" key="1">
    <citation type="submission" date="2024-02" db="EMBL/GenBank/DDBJ databases">
        <title>First report Erwinia aphidicola in onion in Chile.</title>
        <authorList>
            <person name="Valenzuela M."/>
            <person name="Pena M."/>
            <person name="Dutta B."/>
        </authorList>
    </citation>
    <scope>NUCLEOTIDE SEQUENCE [LARGE SCALE GENOMIC DNA]</scope>
    <source>
        <strain evidence="2 3">QCJ3A</strain>
    </source>
</reference>
<keyword evidence="1" id="KW-0812">Transmembrane</keyword>
<organism evidence="2 3">
    <name type="scientific">Erwinia aphidicola</name>
    <dbReference type="NCBI Taxonomy" id="68334"/>
    <lineage>
        <taxon>Bacteria</taxon>
        <taxon>Pseudomonadati</taxon>
        <taxon>Pseudomonadota</taxon>
        <taxon>Gammaproteobacteria</taxon>
        <taxon>Enterobacterales</taxon>
        <taxon>Erwiniaceae</taxon>
        <taxon>Erwinia</taxon>
    </lineage>
</organism>
<accession>A0ABU8DA09</accession>
<sequence>MSTFTLIAFPFIATGLALIALFYKKKEKNYLIPGFVLLIAGFVNAVIGISLG</sequence>
<dbReference type="EMBL" id="JBANEI010000001">
    <property type="protein sequence ID" value="MEI2680295.1"/>
    <property type="molecule type" value="Genomic_DNA"/>
</dbReference>
<proteinExistence type="predicted"/>
<keyword evidence="1" id="KW-0472">Membrane</keyword>